<dbReference type="EMBL" id="CAJVQC010017447">
    <property type="protein sequence ID" value="CAG8684817.1"/>
    <property type="molecule type" value="Genomic_DNA"/>
</dbReference>
<evidence type="ECO:0000313" key="2">
    <source>
        <dbReference type="Proteomes" id="UP000789920"/>
    </source>
</evidence>
<organism evidence="1 2">
    <name type="scientific">Racocetra persica</name>
    <dbReference type="NCBI Taxonomy" id="160502"/>
    <lineage>
        <taxon>Eukaryota</taxon>
        <taxon>Fungi</taxon>
        <taxon>Fungi incertae sedis</taxon>
        <taxon>Mucoromycota</taxon>
        <taxon>Glomeromycotina</taxon>
        <taxon>Glomeromycetes</taxon>
        <taxon>Diversisporales</taxon>
        <taxon>Gigasporaceae</taxon>
        <taxon>Racocetra</taxon>
    </lineage>
</organism>
<dbReference type="Proteomes" id="UP000789920">
    <property type="component" value="Unassembled WGS sequence"/>
</dbReference>
<comment type="caution">
    <text evidence="1">The sequence shown here is derived from an EMBL/GenBank/DDBJ whole genome shotgun (WGS) entry which is preliminary data.</text>
</comment>
<feature type="non-terminal residue" evidence="1">
    <location>
        <position position="1"/>
    </location>
</feature>
<sequence>KNMSGILSTITSVLGQLFRNLLPSWEDPTPPELPEPSELPEPEEGSEEGKATMRPL</sequence>
<keyword evidence="2" id="KW-1185">Reference proteome</keyword>
<accession>A0ACA9NZ50</accession>
<name>A0ACA9NZ50_9GLOM</name>
<protein>
    <submittedName>
        <fullName evidence="1">25358_t:CDS:1</fullName>
    </submittedName>
</protein>
<proteinExistence type="predicted"/>
<evidence type="ECO:0000313" key="1">
    <source>
        <dbReference type="EMBL" id="CAG8684817.1"/>
    </source>
</evidence>
<reference evidence="1" key="1">
    <citation type="submission" date="2021-06" db="EMBL/GenBank/DDBJ databases">
        <authorList>
            <person name="Kallberg Y."/>
            <person name="Tangrot J."/>
            <person name="Rosling A."/>
        </authorList>
    </citation>
    <scope>NUCLEOTIDE SEQUENCE</scope>
    <source>
        <strain evidence="1">MA461A</strain>
    </source>
</reference>
<gene>
    <name evidence="1" type="ORF">RPERSI_LOCUS9290</name>
</gene>